<keyword evidence="6" id="KW-0256">Endoplasmic reticulum</keyword>
<protein>
    <recommendedName>
        <fullName evidence="6">Dolichyldiphosphatase</fullName>
        <ecNumber evidence="6">3.6.1.43</ecNumber>
    </recommendedName>
</protein>
<keyword evidence="5 6" id="KW-0472">Membrane</keyword>
<comment type="catalytic activity">
    <reaction evidence="6">
        <text>a di-trans,poly-cis-dolichyl diphosphate + H2O = a di-trans,poly-cis-dolichyl phosphate + phosphate + H(+)</text>
        <dbReference type="Rhea" id="RHEA:14385"/>
        <dbReference type="Rhea" id="RHEA-COMP:19498"/>
        <dbReference type="Rhea" id="RHEA-COMP:19506"/>
        <dbReference type="ChEBI" id="CHEBI:15377"/>
        <dbReference type="ChEBI" id="CHEBI:15378"/>
        <dbReference type="ChEBI" id="CHEBI:43474"/>
        <dbReference type="ChEBI" id="CHEBI:57497"/>
        <dbReference type="ChEBI" id="CHEBI:57683"/>
        <dbReference type="EC" id="3.6.1.43"/>
    </reaction>
</comment>
<evidence type="ECO:0000256" key="3">
    <source>
        <dbReference type="ARBA" id="ARBA00022801"/>
    </source>
</evidence>
<reference evidence="8" key="2">
    <citation type="submission" date="2021-01" db="EMBL/GenBank/DDBJ databases">
        <authorList>
            <person name="Schikora-Tamarit M.A."/>
        </authorList>
    </citation>
    <scope>NUCLEOTIDE SEQUENCE</scope>
    <source>
        <strain evidence="8">CBS6075</strain>
    </source>
</reference>
<gene>
    <name evidence="8" type="ORF">OGAPHI_005383</name>
</gene>
<comment type="subcellular location">
    <subcellularLocation>
        <location evidence="6">Endoplasmic reticulum membrane</location>
        <topology evidence="6">Multi-pass membrane protein</topology>
    </subcellularLocation>
    <subcellularLocation>
        <location evidence="1">Membrane</location>
        <topology evidence="1">Multi-pass membrane protein</topology>
    </subcellularLocation>
</comment>
<evidence type="ECO:0000256" key="5">
    <source>
        <dbReference type="ARBA" id="ARBA00023136"/>
    </source>
</evidence>
<dbReference type="GO" id="GO:0008610">
    <property type="term" value="P:lipid biosynthetic process"/>
    <property type="evidence" value="ECO:0007669"/>
    <property type="project" value="TreeGrafter"/>
</dbReference>
<comment type="caution">
    <text evidence="8">The sequence shown here is derived from an EMBL/GenBank/DDBJ whole genome shotgun (WGS) entry which is preliminary data.</text>
</comment>
<evidence type="ECO:0000256" key="2">
    <source>
        <dbReference type="ARBA" id="ARBA00022692"/>
    </source>
</evidence>
<evidence type="ECO:0000313" key="8">
    <source>
        <dbReference type="EMBL" id="KAH3663393.1"/>
    </source>
</evidence>
<feature type="transmembrane region" description="Helical" evidence="6">
    <location>
        <begin position="151"/>
        <end position="174"/>
    </location>
</feature>
<dbReference type="SMART" id="SM00014">
    <property type="entry name" value="acidPPc"/>
    <property type="match status" value="1"/>
</dbReference>
<reference evidence="8" key="1">
    <citation type="journal article" date="2021" name="Open Biol.">
        <title>Shared evolutionary footprints suggest mitochondrial oxidative damage underlies multiple complex I losses in fungi.</title>
        <authorList>
            <person name="Schikora-Tamarit M.A."/>
            <person name="Marcet-Houben M."/>
            <person name="Nosek J."/>
            <person name="Gabaldon T."/>
        </authorList>
    </citation>
    <scope>NUCLEOTIDE SEQUENCE</scope>
    <source>
        <strain evidence="8">CBS6075</strain>
    </source>
</reference>
<dbReference type="GO" id="GO:0047874">
    <property type="term" value="F:dolichyldiphosphatase activity"/>
    <property type="evidence" value="ECO:0007669"/>
    <property type="project" value="UniProtKB-UniRule"/>
</dbReference>
<dbReference type="EC" id="3.6.1.43" evidence="6"/>
<evidence type="ECO:0000256" key="1">
    <source>
        <dbReference type="ARBA" id="ARBA00004141"/>
    </source>
</evidence>
<dbReference type="OrthoDB" id="302705at2759"/>
<keyword evidence="2 6" id="KW-0812">Transmembrane</keyword>
<dbReference type="EMBL" id="JAEUBE010000375">
    <property type="protein sequence ID" value="KAH3663393.1"/>
    <property type="molecule type" value="Genomic_DNA"/>
</dbReference>
<name>A0A9P8T215_9ASCO</name>
<dbReference type="PANTHER" id="PTHR11247:SF1">
    <property type="entry name" value="DOLICHYLDIPHOSPHATASE 1"/>
    <property type="match status" value="1"/>
</dbReference>
<evidence type="ECO:0000256" key="6">
    <source>
        <dbReference type="RuleBase" id="RU367078"/>
    </source>
</evidence>
<dbReference type="GO" id="GO:0006487">
    <property type="term" value="P:protein N-linked glycosylation"/>
    <property type="evidence" value="ECO:0007669"/>
    <property type="project" value="UniProtKB-UniRule"/>
</dbReference>
<dbReference type="Pfam" id="PF01569">
    <property type="entry name" value="PAP2"/>
    <property type="match status" value="1"/>
</dbReference>
<dbReference type="Proteomes" id="UP000769157">
    <property type="component" value="Unassembled WGS sequence"/>
</dbReference>
<feature type="transmembrane region" description="Helical" evidence="6">
    <location>
        <begin position="96"/>
        <end position="113"/>
    </location>
</feature>
<dbReference type="GeneID" id="70237347"/>
<proteinExistence type="inferred from homology"/>
<feature type="domain" description="Phosphatidic acid phosphatase type 2/haloperoxidase" evidence="7">
    <location>
        <begin position="50"/>
        <end position="168"/>
    </location>
</feature>
<evidence type="ECO:0000313" key="9">
    <source>
        <dbReference type="Proteomes" id="UP000769157"/>
    </source>
</evidence>
<dbReference type="CDD" id="cd03382">
    <property type="entry name" value="PAP2_dolichyldiphosphatase"/>
    <property type="match status" value="1"/>
</dbReference>
<dbReference type="InterPro" id="IPR000326">
    <property type="entry name" value="PAP2/HPO"/>
</dbReference>
<dbReference type="RefSeq" id="XP_046059816.1">
    <property type="nucleotide sequence ID" value="XM_046206561.1"/>
</dbReference>
<sequence>MNPLVPFDHTYILYEESSLFSLAIAICSLIPILILVFLFSVFVATREIECCLLAGGQVINDAISSIIKNLLKLDRPSRGQIYKKDGNLLYGMPSSHSQFIAFFVTYMLLRIFLQWPNQMSIYQKTINAGILIAFQVAICYSRLYFEYHNLSQIWIGTLLGQLLGSLCFLAVGLLRDLNVINRVLQLKICKLLYIKDSLHSKTPLKTFQQEWEEWNSQFS</sequence>
<dbReference type="AlphaFoldDB" id="A0A9P8T215"/>
<comment type="similarity">
    <text evidence="6">Belongs to the dolichyldiphosphatase family.</text>
</comment>
<evidence type="ECO:0000259" key="7">
    <source>
        <dbReference type="SMART" id="SM00014"/>
    </source>
</evidence>
<dbReference type="SUPFAM" id="SSF48317">
    <property type="entry name" value="Acid phosphatase/Vanadium-dependent haloperoxidase"/>
    <property type="match status" value="1"/>
</dbReference>
<dbReference type="PANTHER" id="PTHR11247">
    <property type="entry name" value="PALMITOYL-PROTEIN THIOESTERASE/DOLICHYLDIPHOSPHATASE 1"/>
    <property type="match status" value="1"/>
</dbReference>
<accession>A0A9P8T215</accession>
<keyword evidence="3 6" id="KW-0378">Hydrolase</keyword>
<dbReference type="GO" id="GO:0005789">
    <property type="term" value="C:endoplasmic reticulum membrane"/>
    <property type="evidence" value="ECO:0007669"/>
    <property type="project" value="UniProtKB-SubCell"/>
</dbReference>
<organism evidence="8 9">
    <name type="scientific">Ogataea philodendri</name>
    <dbReference type="NCBI Taxonomy" id="1378263"/>
    <lineage>
        <taxon>Eukaryota</taxon>
        <taxon>Fungi</taxon>
        <taxon>Dikarya</taxon>
        <taxon>Ascomycota</taxon>
        <taxon>Saccharomycotina</taxon>
        <taxon>Pichiomycetes</taxon>
        <taxon>Pichiales</taxon>
        <taxon>Pichiaceae</taxon>
        <taxon>Ogataea</taxon>
    </lineage>
</organism>
<keyword evidence="9" id="KW-1185">Reference proteome</keyword>
<comment type="pathway">
    <text evidence="6">Protein modification; protein glycosylation.</text>
</comment>
<comment type="function">
    <text evidence="6">Required for efficient N-glycosylation. Necessary for maintaining optimal levels of dolichol-linked oligosaccharides. Hydrolyzes dolichyl pyrophosphate at a very high rate and dolichyl monophosphate at a much lower rate. Does not act on phosphatidate.</text>
</comment>
<keyword evidence="4 6" id="KW-1133">Transmembrane helix</keyword>
<dbReference type="InterPro" id="IPR036938">
    <property type="entry name" value="PAP2/HPO_sf"/>
</dbReference>
<feature type="transmembrane region" description="Helical" evidence="6">
    <location>
        <begin position="20"/>
        <end position="43"/>
    </location>
</feature>
<dbReference type="InterPro" id="IPR039667">
    <property type="entry name" value="Dolichyldiphosphatase_PAP2"/>
</dbReference>
<evidence type="ECO:0000256" key="4">
    <source>
        <dbReference type="ARBA" id="ARBA00022989"/>
    </source>
</evidence>
<dbReference type="Gene3D" id="1.20.144.10">
    <property type="entry name" value="Phosphatidic acid phosphatase type 2/haloperoxidase"/>
    <property type="match status" value="1"/>
</dbReference>